<proteinExistence type="predicted"/>
<accession>A0ABW3ZW35</accession>
<keyword evidence="2" id="KW-1185">Reference proteome</keyword>
<evidence type="ECO:0000313" key="2">
    <source>
        <dbReference type="Proteomes" id="UP001597178"/>
    </source>
</evidence>
<sequence length="57" mass="6551">MQELKMESKEFRRIIQNLRLEGITLHPSLQKRVVELITSGVTITPAVIKDTLKYGKV</sequence>
<dbReference type="EMBL" id="JBHTNH010000025">
    <property type="protein sequence ID" value="MFD1362378.1"/>
    <property type="molecule type" value="Genomic_DNA"/>
</dbReference>
<evidence type="ECO:0000313" key="1">
    <source>
        <dbReference type="EMBL" id="MFD1362378.1"/>
    </source>
</evidence>
<organism evidence="1 2">
    <name type="scientific">Lentibacillus salinarum</name>
    <dbReference type="NCBI Taxonomy" id="446820"/>
    <lineage>
        <taxon>Bacteria</taxon>
        <taxon>Bacillati</taxon>
        <taxon>Bacillota</taxon>
        <taxon>Bacilli</taxon>
        <taxon>Bacillales</taxon>
        <taxon>Bacillaceae</taxon>
        <taxon>Lentibacillus</taxon>
    </lineage>
</organism>
<dbReference type="Proteomes" id="UP001597178">
    <property type="component" value="Unassembled WGS sequence"/>
</dbReference>
<protein>
    <submittedName>
        <fullName evidence="1">Zn-dependent hydrolase</fullName>
    </submittedName>
</protein>
<keyword evidence="1" id="KW-0378">Hydrolase</keyword>
<reference evidence="2" key="1">
    <citation type="journal article" date="2019" name="Int. J. Syst. Evol. Microbiol.">
        <title>The Global Catalogue of Microorganisms (GCM) 10K type strain sequencing project: providing services to taxonomists for standard genome sequencing and annotation.</title>
        <authorList>
            <consortium name="The Broad Institute Genomics Platform"/>
            <consortium name="The Broad Institute Genome Sequencing Center for Infectious Disease"/>
            <person name="Wu L."/>
            <person name="Ma J."/>
        </authorList>
    </citation>
    <scope>NUCLEOTIDE SEQUENCE [LARGE SCALE GENOMIC DNA]</scope>
    <source>
        <strain evidence="2">CCUG 54822</strain>
    </source>
</reference>
<dbReference type="GO" id="GO:0016787">
    <property type="term" value="F:hydrolase activity"/>
    <property type="evidence" value="ECO:0007669"/>
    <property type="project" value="UniProtKB-KW"/>
</dbReference>
<dbReference type="RefSeq" id="WP_382400861.1">
    <property type="nucleotide sequence ID" value="NZ_JBHTNH010000025.1"/>
</dbReference>
<gene>
    <name evidence="1" type="ORF">ACFQ4A_11995</name>
</gene>
<comment type="caution">
    <text evidence="1">The sequence shown here is derived from an EMBL/GenBank/DDBJ whole genome shotgun (WGS) entry which is preliminary data.</text>
</comment>
<name>A0ABW3ZW35_9BACI</name>